<dbReference type="InterPro" id="IPR029063">
    <property type="entry name" value="SAM-dependent_MTases_sf"/>
</dbReference>
<proteinExistence type="predicted"/>
<dbReference type="PANTHER" id="PTHR43861">
    <property type="entry name" value="TRANS-ACONITATE 2-METHYLTRANSFERASE-RELATED"/>
    <property type="match status" value="1"/>
</dbReference>
<comment type="caution">
    <text evidence="2">The sequence shown here is derived from an EMBL/GenBank/DDBJ whole genome shotgun (WGS) entry which is preliminary data.</text>
</comment>
<gene>
    <name evidence="2" type="ORF">K7432_010322</name>
</gene>
<dbReference type="EMBL" id="JASJQH010000702">
    <property type="protein sequence ID" value="KAK9763221.1"/>
    <property type="molecule type" value="Genomic_DNA"/>
</dbReference>
<feature type="domain" description="Methyltransferase type 12" evidence="1">
    <location>
        <begin position="36"/>
        <end position="132"/>
    </location>
</feature>
<evidence type="ECO:0000313" key="2">
    <source>
        <dbReference type="EMBL" id="KAK9763221.1"/>
    </source>
</evidence>
<protein>
    <recommendedName>
        <fullName evidence="1">Methyltransferase type 12 domain-containing protein</fullName>
    </recommendedName>
</protein>
<dbReference type="Pfam" id="PF08242">
    <property type="entry name" value="Methyltransf_12"/>
    <property type="match status" value="1"/>
</dbReference>
<dbReference type="InterPro" id="IPR013217">
    <property type="entry name" value="Methyltransf_12"/>
</dbReference>
<evidence type="ECO:0000259" key="1">
    <source>
        <dbReference type="Pfam" id="PF08242"/>
    </source>
</evidence>
<organism evidence="2 3">
    <name type="scientific">Basidiobolus ranarum</name>
    <dbReference type="NCBI Taxonomy" id="34480"/>
    <lineage>
        <taxon>Eukaryota</taxon>
        <taxon>Fungi</taxon>
        <taxon>Fungi incertae sedis</taxon>
        <taxon>Zoopagomycota</taxon>
        <taxon>Entomophthoromycotina</taxon>
        <taxon>Basidiobolomycetes</taxon>
        <taxon>Basidiobolales</taxon>
        <taxon>Basidiobolaceae</taxon>
        <taxon>Basidiobolus</taxon>
    </lineage>
</organism>
<name>A0ABR2WP11_9FUNG</name>
<dbReference type="Gene3D" id="3.40.50.150">
    <property type="entry name" value="Vaccinia Virus protein VP39"/>
    <property type="match status" value="1"/>
</dbReference>
<sequence length="278" mass="31874">MTDISSIENELFLKYFSEFLEANFFSKGNVGPVRILEVGCGKGDFFKFLLNKYQDKISIIGIDQEKVIVEAKERLQGFSFGNGSRLLPVGLLEYKEESEFDVVLFTKSLHHIFPLDKAVEHAYSLIRTGGYLVAEEFQRNDVSKKTIHWFFDRVNLIKTCGLIENPNPEKLSEHRRQRLRTFFDVNLPTKERWEVNFLNHNPPLPSKQELLSAVTAVFGEKNTHLEAGLPFLFHLVANSGLKDNEEGRATLKELIEQEFRAIKHETISPIGIVMSAQK</sequence>
<accession>A0ABR2WP11</accession>
<dbReference type="CDD" id="cd02440">
    <property type="entry name" value="AdoMet_MTases"/>
    <property type="match status" value="1"/>
</dbReference>
<evidence type="ECO:0000313" key="3">
    <source>
        <dbReference type="Proteomes" id="UP001479436"/>
    </source>
</evidence>
<keyword evidence="3" id="KW-1185">Reference proteome</keyword>
<dbReference type="Proteomes" id="UP001479436">
    <property type="component" value="Unassembled WGS sequence"/>
</dbReference>
<dbReference type="SUPFAM" id="SSF53335">
    <property type="entry name" value="S-adenosyl-L-methionine-dependent methyltransferases"/>
    <property type="match status" value="1"/>
</dbReference>
<reference evidence="2 3" key="1">
    <citation type="submission" date="2023-04" db="EMBL/GenBank/DDBJ databases">
        <title>Genome of Basidiobolus ranarum AG-B5.</title>
        <authorList>
            <person name="Stajich J.E."/>
            <person name="Carter-House D."/>
            <person name="Gryganskyi A."/>
        </authorList>
    </citation>
    <scope>NUCLEOTIDE SEQUENCE [LARGE SCALE GENOMIC DNA]</scope>
    <source>
        <strain evidence="2 3">AG-B5</strain>
    </source>
</reference>